<dbReference type="AlphaFoldDB" id="A0A9W4QVZ4"/>
<evidence type="ECO:0000313" key="2">
    <source>
        <dbReference type="EMBL" id="CAH9055722.1"/>
    </source>
</evidence>
<accession>A0A9W4QVZ4</accession>
<dbReference type="Proteomes" id="UP001152467">
    <property type="component" value="Unassembled WGS sequence"/>
</dbReference>
<name>A0A9W4QVZ4_9GAMM</name>
<sequence length="305" mass="34817">MYAYKDERESAITHSDFNKNTNFQFIPKQGKARSVIQRARKPIGELVGYAESSKDWGVFLIKAGDGPYLDWELDDVWRKFKLGGTHYDAFSAFKNILGSYVGLESYGGDEVVEIFNEYMAMGVTTKSEFIDSFVDSGSHDHGYEMHSDPNELDGSQVVIQQKRNPGFSGPKNYGKYKKMLFKKDKPDASIDFDRGLGESSVKKNNKPNSFVNLALMMTNGKINQTIYDPHKKKTVACPRAGQKFDKENRDQHFAMADMLYYINHGTKPNRVGTWTWHHLPNQYDMVLVDMEVHAKHGHNGGVYIW</sequence>
<proteinExistence type="predicted"/>
<comment type="caution">
    <text evidence="2">The sequence shown here is derived from an EMBL/GenBank/DDBJ whole genome shotgun (WGS) entry which is preliminary data.</text>
</comment>
<dbReference type="Pfam" id="PF12639">
    <property type="entry name" value="Colicin-DNase"/>
    <property type="match status" value="1"/>
</dbReference>
<organism evidence="2 3">
    <name type="scientific">Pseudoalteromonas holothuriae</name>
    <dbReference type="NCBI Taxonomy" id="2963714"/>
    <lineage>
        <taxon>Bacteria</taxon>
        <taxon>Pseudomonadati</taxon>
        <taxon>Pseudomonadota</taxon>
        <taxon>Gammaproteobacteria</taxon>
        <taxon>Alteromonadales</taxon>
        <taxon>Pseudoalteromonadaceae</taxon>
        <taxon>Pseudoalteromonas</taxon>
    </lineage>
</organism>
<evidence type="ECO:0000313" key="3">
    <source>
        <dbReference type="Proteomes" id="UP001152467"/>
    </source>
</evidence>
<reference evidence="2 4" key="1">
    <citation type="submission" date="2022-07" db="EMBL/GenBank/DDBJ databases">
        <authorList>
            <person name="Criscuolo A."/>
        </authorList>
    </citation>
    <scope>NUCLEOTIDE SEQUENCE</scope>
    <source>
        <strain evidence="4">CIP 111951</strain>
        <strain evidence="2">CIP111854</strain>
        <strain evidence="1">CIP111951</strain>
    </source>
</reference>
<evidence type="ECO:0000313" key="4">
    <source>
        <dbReference type="Proteomes" id="UP001152485"/>
    </source>
</evidence>
<dbReference type="Proteomes" id="UP001152485">
    <property type="component" value="Unassembled WGS sequence"/>
</dbReference>
<dbReference type="EMBL" id="CAMAPC010000005">
    <property type="protein sequence ID" value="CAH9055722.1"/>
    <property type="molecule type" value="Genomic_DNA"/>
</dbReference>
<dbReference type="RefSeq" id="WP_261592101.1">
    <property type="nucleotide sequence ID" value="NZ_CAMAPC010000005.1"/>
</dbReference>
<gene>
    <name evidence="2" type="ORF">PSECIP111854_01635</name>
    <name evidence="1" type="ORF">PSECIP111951_00915</name>
</gene>
<dbReference type="EMBL" id="CAMAPD010000003">
    <property type="protein sequence ID" value="CAH9053892.1"/>
    <property type="molecule type" value="Genomic_DNA"/>
</dbReference>
<keyword evidence="3" id="KW-1185">Reference proteome</keyword>
<evidence type="ECO:0000313" key="1">
    <source>
        <dbReference type="EMBL" id="CAH9053892.1"/>
    </source>
</evidence>
<protein>
    <submittedName>
        <fullName evidence="2">Uncharacterized protein</fullName>
    </submittedName>
</protein>